<evidence type="ECO:0000256" key="1">
    <source>
        <dbReference type="SAM" id="MobiDB-lite"/>
    </source>
</evidence>
<accession>A0ABP4SXW2</accession>
<name>A0ABP4SXW2_9ACTN</name>
<sequence length="765" mass="82391">MARLTFDDLYHVSFSSLGAAADDWKEMVDQLDTLATDAVDGMVKQADAARWAGANSDVTKPFVRKTAKEFGDAHTEAKGIWSMLRDAHSDLVSVQSDLKKLVDVEAKGKNVRVTGLDDGTVYCVYLHQRGDSDQRTQKQLDYLDDLASRINNLIAKADEIDNSVAGALKKIHGSDSHNFGHAKYDSLDDVQAERAVQLAKKSLAKYKQGEELSTKELAELKQLLSDNAKDREFTVDFYKSLGPKDALRFEAQIAIDASAEGDKTQLKLAHSIQTSMGVALATATDPPTGKDNPDTAFRENKDYLGKAWQSELKRVGRNKLELGIGFDHAEPVGYQALSSLLRHGNYDKSFLVPVAEDMVTIERKGGGWPIPDQFNGENHFGLNLDKKGGPGWDPMTGVLEAFGQSPEASTAFFNGSTGEGANDDLKKLSNLDYFLGDKDGKNGREWPADKTSGYVLPDEKSKTFGKDALGHALESATTGRAYDSDGPSVKHTQERADLFHTVVEKIGSNPDLVKADGRLAPIADSLGNMSADYMHDIQRALAGGDQIGYIGHFGADAYLGDLNQGGGELRQFLQATAEDPDAYASITHAQQAVTTEIIRDAMANPGDETLSAVATRAAAPGGELSGITSAGRADAIAAADDSVEKINEYNKKLETGNKWVSRVVEMGVGRVPVGGDIVGWAVEDVQEAALNHYTKDPQEAADQIVENRENYLNGEREAAAQAAKQAVLDAAQQAGLSTDQGSPAAGAADDVYQETNYAHSDGRSR</sequence>
<evidence type="ECO:0000313" key="2">
    <source>
        <dbReference type="EMBL" id="GAA1679022.1"/>
    </source>
</evidence>
<proteinExistence type="predicted"/>
<comment type="caution">
    <text evidence="2">The sequence shown here is derived from an EMBL/GenBank/DDBJ whole genome shotgun (WGS) entry which is preliminary data.</text>
</comment>
<organism evidence="2 3">
    <name type="scientific">Streptomyces yatensis</name>
    <dbReference type="NCBI Taxonomy" id="155177"/>
    <lineage>
        <taxon>Bacteria</taxon>
        <taxon>Bacillati</taxon>
        <taxon>Actinomycetota</taxon>
        <taxon>Actinomycetes</taxon>
        <taxon>Kitasatosporales</taxon>
        <taxon>Streptomycetaceae</taxon>
        <taxon>Streptomyces</taxon>
        <taxon>Streptomyces violaceusniger group</taxon>
    </lineage>
</organism>
<protein>
    <submittedName>
        <fullName evidence="2">PPE domain-containing protein</fullName>
    </submittedName>
</protein>
<keyword evidence="3" id="KW-1185">Reference proteome</keyword>
<dbReference type="Proteomes" id="UP001499947">
    <property type="component" value="Unassembled WGS sequence"/>
</dbReference>
<dbReference type="EMBL" id="BAAALR010000025">
    <property type="protein sequence ID" value="GAA1679022.1"/>
    <property type="molecule type" value="Genomic_DNA"/>
</dbReference>
<gene>
    <name evidence="2" type="ORF">GCM10009680_18010</name>
</gene>
<dbReference type="RefSeq" id="WP_211123393.1">
    <property type="nucleotide sequence ID" value="NZ_BAAALR010000025.1"/>
</dbReference>
<feature type="region of interest" description="Disordered" evidence="1">
    <location>
        <begin position="734"/>
        <end position="765"/>
    </location>
</feature>
<reference evidence="3" key="1">
    <citation type="journal article" date="2019" name="Int. J. Syst. Evol. Microbiol.">
        <title>The Global Catalogue of Microorganisms (GCM) 10K type strain sequencing project: providing services to taxonomists for standard genome sequencing and annotation.</title>
        <authorList>
            <consortium name="The Broad Institute Genomics Platform"/>
            <consortium name="The Broad Institute Genome Sequencing Center for Infectious Disease"/>
            <person name="Wu L."/>
            <person name="Ma J."/>
        </authorList>
    </citation>
    <scope>NUCLEOTIDE SEQUENCE [LARGE SCALE GENOMIC DNA]</scope>
    <source>
        <strain evidence="3">JCM 13244</strain>
    </source>
</reference>
<evidence type="ECO:0000313" key="3">
    <source>
        <dbReference type="Proteomes" id="UP001499947"/>
    </source>
</evidence>